<dbReference type="GO" id="GO:0020037">
    <property type="term" value="F:heme binding"/>
    <property type="evidence" value="ECO:0007669"/>
    <property type="project" value="InterPro"/>
</dbReference>
<comment type="similarity">
    <text evidence="1">Belongs to the cytochrome P450 family.</text>
</comment>
<dbReference type="Pfam" id="PF00067">
    <property type="entry name" value="p450"/>
    <property type="match status" value="1"/>
</dbReference>
<keyword evidence="3" id="KW-0479">Metal-binding</keyword>
<gene>
    <name evidence="6" type="ORF">CCHLO57077_00019493</name>
</gene>
<reference evidence="6" key="1">
    <citation type="submission" date="2023-01" db="EMBL/GenBank/DDBJ databases">
        <authorList>
            <person name="Piombo E."/>
        </authorList>
    </citation>
    <scope>NUCLEOTIDE SEQUENCE</scope>
</reference>
<keyword evidence="5" id="KW-1133">Transmembrane helix</keyword>
<dbReference type="PANTHER" id="PTHR24305:SF166">
    <property type="entry name" value="CYTOCHROME P450 12A4, MITOCHONDRIAL-RELATED"/>
    <property type="match status" value="1"/>
</dbReference>
<name>A0AA35PUY5_9HYPO</name>
<protein>
    <submittedName>
        <fullName evidence="6">Uncharacterized protein</fullName>
    </submittedName>
</protein>
<keyword evidence="5" id="KW-0812">Transmembrane</keyword>
<feature type="non-terminal residue" evidence="6">
    <location>
        <position position="110"/>
    </location>
</feature>
<evidence type="ECO:0000256" key="2">
    <source>
        <dbReference type="ARBA" id="ARBA00022617"/>
    </source>
</evidence>
<evidence type="ECO:0000256" key="3">
    <source>
        <dbReference type="ARBA" id="ARBA00022723"/>
    </source>
</evidence>
<evidence type="ECO:0000256" key="4">
    <source>
        <dbReference type="ARBA" id="ARBA00023004"/>
    </source>
</evidence>
<evidence type="ECO:0000256" key="5">
    <source>
        <dbReference type="SAM" id="Phobius"/>
    </source>
</evidence>
<dbReference type="GO" id="GO:0004497">
    <property type="term" value="F:monooxygenase activity"/>
    <property type="evidence" value="ECO:0007669"/>
    <property type="project" value="InterPro"/>
</dbReference>
<keyword evidence="7" id="KW-1185">Reference proteome</keyword>
<evidence type="ECO:0000313" key="7">
    <source>
        <dbReference type="Proteomes" id="UP001160390"/>
    </source>
</evidence>
<keyword evidence="2" id="KW-0349">Heme</keyword>
<proteinExistence type="inferred from homology"/>
<sequence length="110" mass="12287">MLKDYQCQDRDPDDKSFGAESLLAATNKHISQSYHSREALEEVMGILLAGSGISGHTFLCLIYALARPEGQRIQERLREELREGGGDSLSELTALPYLNTIIKETYQVLT</sequence>
<dbReference type="InterPro" id="IPR036396">
    <property type="entry name" value="Cyt_P450_sf"/>
</dbReference>
<dbReference type="GO" id="GO:0005506">
    <property type="term" value="F:iron ion binding"/>
    <property type="evidence" value="ECO:0007669"/>
    <property type="project" value="InterPro"/>
</dbReference>
<dbReference type="Proteomes" id="UP001160390">
    <property type="component" value="Unassembled WGS sequence"/>
</dbReference>
<dbReference type="SUPFAM" id="SSF48264">
    <property type="entry name" value="Cytochrome P450"/>
    <property type="match status" value="1"/>
</dbReference>
<dbReference type="InterPro" id="IPR050121">
    <property type="entry name" value="Cytochrome_P450_monoxygenase"/>
</dbReference>
<keyword evidence="5" id="KW-0472">Membrane</keyword>
<accession>A0AA35PUY5</accession>
<dbReference type="InterPro" id="IPR001128">
    <property type="entry name" value="Cyt_P450"/>
</dbReference>
<evidence type="ECO:0000256" key="1">
    <source>
        <dbReference type="ARBA" id="ARBA00010617"/>
    </source>
</evidence>
<organism evidence="6 7">
    <name type="scientific">Clonostachys chloroleuca</name>
    <dbReference type="NCBI Taxonomy" id="1926264"/>
    <lineage>
        <taxon>Eukaryota</taxon>
        <taxon>Fungi</taxon>
        <taxon>Dikarya</taxon>
        <taxon>Ascomycota</taxon>
        <taxon>Pezizomycotina</taxon>
        <taxon>Sordariomycetes</taxon>
        <taxon>Hypocreomycetidae</taxon>
        <taxon>Hypocreales</taxon>
        <taxon>Bionectriaceae</taxon>
        <taxon>Clonostachys</taxon>
    </lineage>
</organism>
<comment type="caution">
    <text evidence="6">The sequence shown here is derived from an EMBL/GenBank/DDBJ whole genome shotgun (WGS) entry which is preliminary data.</text>
</comment>
<dbReference type="EMBL" id="CABFNP030000680">
    <property type="protein sequence ID" value="CAI6077597.1"/>
    <property type="molecule type" value="Genomic_DNA"/>
</dbReference>
<dbReference type="Gene3D" id="1.10.630.10">
    <property type="entry name" value="Cytochrome P450"/>
    <property type="match status" value="1"/>
</dbReference>
<dbReference type="PANTHER" id="PTHR24305">
    <property type="entry name" value="CYTOCHROME P450"/>
    <property type="match status" value="1"/>
</dbReference>
<dbReference type="GO" id="GO:0016705">
    <property type="term" value="F:oxidoreductase activity, acting on paired donors, with incorporation or reduction of molecular oxygen"/>
    <property type="evidence" value="ECO:0007669"/>
    <property type="project" value="InterPro"/>
</dbReference>
<dbReference type="AlphaFoldDB" id="A0AA35PUY5"/>
<evidence type="ECO:0000313" key="6">
    <source>
        <dbReference type="EMBL" id="CAI6077597.1"/>
    </source>
</evidence>
<keyword evidence="4" id="KW-0408">Iron</keyword>
<feature type="transmembrane region" description="Helical" evidence="5">
    <location>
        <begin position="43"/>
        <end position="66"/>
    </location>
</feature>